<dbReference type="HOGENOM" id="CLU_3038787_0_0_1"/>
<dbReference type="GeneID" id="17302457"/>
<accession>L1JC53</accession>
<dbReference type="RefSeq" id="XP_005832852.1">
    <property type="nucleotide sequence ID" value="XM_005832795.1"/>
</dbReference>
<name>L1JC53_GUITC</name>
<evidence type="ECO:0000313" key="1">
    <source>
        <dbReference type="EMBL" id="EKX45872.1"/>
    </source>
</evidence>
<reference evidence="1" key="1">
    <citation type="journal article" date="2012" name="Nature">
        <title>Algal genomes reveal evolutionary mosaicism and the fate of nucleomorphs.</title>
        <authorList>
            <consortium name="DOE Joint Genome Institute"/>
            <person name="Curtis B.A."/>
            <person name="Tanifuji G."/>
            <person name="Burki F."/>
            <person name="Gruber A."/>
            <person name="Irimia M."/>
            <person name="Maruyama S."/>
            <person name="Arias M.C."/>
            <person name="Ball S.G."/>
            <person name="Gile G.H."/>
            <person name="Hirakawa Y."/>
            <person name="Hopkins J.F."/>
            <person name="Kuo A."/>
            <person name="Rensing S.A."/>
            <person name="Schmutz J."/>
            <person name="Symeonidi A."/>
            <person name="Elias M."/>
            <person name="Eveleigh R.J."/>
            <person name="Herman E.K."/>
            <person name="Klute M.J."/>
            <person name="Nakayama T."/>
            <person name="Obornik M."/>
            <person name="Reyes-Prieto A."/>
            <person name="Armbrust E.V."/>
            <person name="Aves S.J."/>
            <person name="Beiko R.G."/>
            <person name="Coutinho P."/>
            <person name="Dacks J.B."/>
            <person name="Durnford D.G."/>
            <person name="Fast N.M."/>
            <person name="Green B.R."/>
            <person name="Grisdale C.J."/>
            <person name="Hempel F."/>
            <person name="Henrissat B."/>
            <person name="Hoppner M.P."/>
            <person name="Ishida K."/>
            <person name="Kim E."/>
            <person name="Koreny L."/>
            <person name="Kroth P.G."/>
            <person name="Liu Y."/>
            <person name="Malik S.B."/>
            <person name="Maier U.G."/>
            <person name="McRose D."/>
            <person name="Mock T."/>
            <person name="Neilson J.A."/>
            <person name="Onodera N.T."/>
            <person name="Poole A.M."/>
            <person name="Pritham E.J."/>
            <person name="Richards T.A."/>
            <person name="Rocap G."/>
            <person name="Roy S.W."/>
            <person name="Sarai C."/>
            <person name="Schaack S."/>
            <person name="Shirato S."/>
            <person name="Slamovits C.H."/>
            <person name="Spencer D.F."/>
            <person name="Suzuki S."/>
            <person name="Worden A.Z."/>
            <person name="Zauner S."/>
            <person name="Barry K."/>
            <person name="Bell C."/>
            <person name="Bharti A.K."/>
            <person name="Crow J.A."/>
            <person name="Grimwood J."/>
            <person name="Kramer R."/>
            <person name="Lindquist E."/>
            <person name="Lucas S."/>
            <person name="Salamov A."/>
            <person name="McFadden G.I."/>
            <person name="Lane C.E."/>
            <person name="Keeling P.J."/>
            <person name="Gray M.W."/>
            <person name="Grigoriev I.V."/>
            <person name="Archibald J.M."/>
        </authorList>
    </citation>
    <scope>NUCLEOTIDE SEQUENCE</scope>
    <source>
        <strain evidence="1">CCMP2712</strain>
    </source>
</reference>
<sequence length="55" mass="6600">SWMQQYHEKYNKGDRWEPLLHAGLFVWGIGYLNDYFAHLQHLKKNKGGPEIVWAE</sequence>
<feature type="non-terminal residue" evidence="1">
    <location>
        <position position="55"/>
    </location>
</feature>
<gene>
    <name evidence="1" type="ORF">GUITHDRAFT_152586</name>
</gene>
<organism evidence="1">
    <name type="scientific">Guillardia theta (strain CCMP2712)</name>
    <name type="common">Cryptophyte</name>
    <dbReference type="NCBI Taxonomy" id="905079"/>
    <lineage>
        <taxon>Eukaryota</taxon>
        <taxon>Cryptophyceae</taxon>
        <taxon>Pyrenomonadales</taxon>
        <taxon>Geminigeraceae</taxon>
        <taxon>Guillardia</taxon>
    </lineage>
</organism>
<dbReference type="AlphaFoldDB" id="L1JC53"/>
<proteinExistence type="predicted"/>
<dbReference type="PaxDb" id="55529-EKX45872"/>
<dbReference type="EMBL" id="JH992997">
    <property type="protein sequence ID" value="EKX45872.1"/>
    <property type="molecule type" value="Genomic_DNA"/>
</dbReference>
<dbReference type="KEGG" id="gtt:GUITHDRAFT_152586"/>
<dbReference type="OrthoDB" id="5561579at2759"/>
<protein>
    <submittedName>
        <fullName evidence="1">Uncharacterized protein</fullName>
    </submittedName>
</protein>